<evidence type="ECO:0000256" key="3">
    <source>
        <dbReference type="ARBA" id="ARBA00022989"/>
    </source>
</evidence>
<keyword evidence="2 5" id="KW-0812">Transmembrane</keyword>
<evidence type="ECO:0000256" key="2">
    <source>
        <dbReference type="ARBA" id="ARBA00022692"/>
    </source>
</evidence>
<proteinExistence type="predicted"/>
<keyword evidence="3 5" id="KW-1133">Transmembrane helix</keyword>
<dbReference type="EMBL" id="JADNRY010000007">
    <property type="protein sequence ID" value="KAF9076164.1"/>
    <property type="molecule type" value="Genomic_DNA"/>
</dbReference>
<protein>
    <recommendedName>
        <fullName evidence="8">Glucose receptor Git3 N-terminal domain-containing protein</fullName>
    </recommendedName>
</protein>
<dbReference type="PANTHER" id="PTHR23112:SF37">
    <property type="entry name" value="G PROTEIN-COUPLED RECEPTOR GPR1"/>
    <property type="match status" value="1"/>
</dbReference>
<dbReference type="SUPFAM" id="SSF81321">
    <property type="entry name" value="Family A G protein-coupled receptor-like"/>
    <property type="match status" value="1"/>
</dbReference>
<keyword evidence="7" id="KW-1185">Reference proteome</keyword>
<feature type="transmembrane region" description="Helical" evidence="5">
    <location>
        <begin position="16"/>
        <end position="39"/>
    </location>
</feature>
<sequence>MTDQGNGFTFGTRLGLVFAVQSACCSVIMVSSLLGYIIYSTVAIKRNAARTWTVSTHIHYYFVNLLVFDLIQALGGIMDVKWVAEAGIIEGHLCTTQGLLMGDVGVAMSTAIIAIHTFCVLVLHRNPPARAAILILFTLWVFIALVIGISFGTHKGKDYYGNTQYWCWITSTYGFERIALEYFWLWLAAFINLVCYGIMAMVVKGLLVVEGLRIRFRFFGYKKPSSSKSINSPTGTGADRVEANAVAMHLLFYPLIYILAVFPITVVRWLAFTGSTVPFAATAFASITFSSSGVCNVILFAVTRPKLLPHREEQLTFNQLSSRSGSYSTGYSTRYSTRPGSYSAKHTSETFPLKQTLPSELPMAHIIQDRSSVHSI</sequence>
<dbReference type="GO" id="GO:0005886">
    <property type="term" value="C:plasma membrane"/>
    <property type="evidence" value="ECO:0007669"/>
    <property type="project" value="TreeGrafter"/>
</dbReference>
<name>A0A9P5Q7D2_9AGAR</name>
<evidence type="ECO:0000256" key="1">
    <source>
        <dbReference type="ARBA" id="ARBA00004141"/>
    </source>
</evidence>
<dbReference type="Gene3D" id="1.20.1070.10">
    <property type="entry name" value="Rhodopsin 7-helix transmembrane proteins"/>
    <property type="match status" value="1"/>
</dbReference>
<comment type="subcellular location">
    <subcellularLocation>
        <location evidence="1">Membrane</location>
        <topology evidence="1">Multi-pass membrane protein</topology>
    </subcellularLocation>
</comment>
<comment type="caution">
    <text evidence="6">The sequence shown here is derived from an EMBL/GenBank/DDBJ whole genome shotgun (WGS) entry which is preliminary data.</text>
</comment>
<evidence type="ECO:0000313" key="6">
    <source>
        <dbReference type="EMBL" id="KAF9076164.1"/>
    </source>
</evidence>
<reference evidence="6" key="1">
    <citation type="submission" date="2020-11" db="EMBL/GenBank/DDBJ databases">
        <authorList>
            <consortium name="DOE Joint Genome Institute"/>
            <person name="Ahrendt S."/>
            <person name="Riley R."/>
            <person name="Andreopoulos W."/>
            <person name="Labutti K."/>
            <person name="Pangilinan J."/>
            <person name="Ruiz-Duenas F.J."/>
            <person name="Barrasa J.M."/>
            <person name="Sanchez-Garcia M."/>
            <person name="Camarero S."/>
            <person name="Miyauchi S."/>
            <person name="Serrano A."/>
            <person name="Linde D."/>
            <person name="Babiker R."/>
            <person name="Drula E."/>
            <person name="Ayuso-Fernandez I."/>
            <person name="Pacheco R."/>
            <person name="Padilla G."/>
            <person name="Ferreira P."/>
            <person name="Barriuso J."/>
            <person name="Kellner H."/>
            <person name="Castanera R."/>
            <person name="Alfaro M."/>
            <person name="Ramirez L."/>
            <person name="Pisabarro A.G."/>
            <person name="Kuo A."/>
            <person name="Tritt A."/>
            <person name="Lipzen A."/>
            <person name="He G."/>
            <person name="Yan M."/>
            <person name="Ng V."/>
            <person name="Cullen D."/>
            <person name="Martin F."/>
            <person name="Rosso M.-N."/>
            <person name="Henrissat B."/>
            <person name="Hibbett D."/>
            <person name="Martinez A.T."/>
            <person name="Grigoriev I.V."/>
        </authorList>
    </citation>
    <scope>NUCLEOTIDE SEQUENCE</scope>
    <source>
        <strain evidence="6">AH 40177</strain>
    </source>
</reference>
<dbReference type="AlphaFoldDB" id="A0A9P5Q7D2"/>
<organism evidence="6 7">
    <name type="scientific">Rhodocollybia butyracea</name>
    <dbReference type="NCBI Taxonomy" id="206335"/>
    <lineage>
        <taxon>Eukaryota</taxon>
        <taxon>Fungi</taxon>
        <taxon>Dikarya</taxon>
        <taxon>Basidiomycota</taxon>
        <taxon>Agaricomycotina</taxon>
        <taxon>Agaricomycetes</taxon>
        <taxon>Agaricomycetidae</taxon>
        <taxon>Agaricales</taxon>
        <taxon>Marasmiineae</taxon>
        <taxon>Omphalotaceae</taxon>
        <taxon>Rhodocollybia</taxon>
    </lineage>
</organism>
<feature type="transmembrane region" description="Helical" evidence="5">
    <location>
        <begin position="60"/>
        <end position="84"/>
    </location>
</feature>
<dbReference type="GO" id="GO:0007189">
    <property type="term" value="P:adenylate cyclase-activating G protein-coupled receptor signaling pathway"/>
    <property type="evidence" value="ECO:0007669"/>
    <property type="project" value="TreeGrafter"/>
</dbReference>
<keyword evidence="4 5" id="KW-0472">Membrane</keyword>
<dbReference type="Proteomes" id="UP000772434">
    <property type="component" value="Unassembled WGS sequence"/>
</dbReference>
<feature type="transmembrane region" description="Helical" evidence="5">
    <location>
        <begin position="131"/>
        <end position="151"/>
    </location>
</feature>
<gene>
    <name evidence="6" type="ORF">BDP27DRAFT_887179</name>
</gene>
<evidence type="ECO:0008006" key="8">
    <source>
        <dbReference type="Google" id="ProtNLM"/>
    </source>
</evidence>
<dbReference type="PANTHER" id="PTHR23112">
    <property type="entry name" value="G PROTEIN-COUPLED RECEPTOR 157-RELATED"/>
    <property type="match status" value="1"/>
</dbReference>
<feature type="transmembrane region" description="Helical" evidence="5">
    <location>
        <begin position="277"/>
        <end position="302"/>
    </location>
</feature>
<dbReference type="GO" id="GO:0004930">
    <property type="term" value="F:G protein-coupled receptor activity"/>
    <property type="evidence" value="ECO:0007669"/>
    <property type="project" value="TreeGrafter"/>
</dbReference>
<feature type="transmembrane region" description="Helical" evidence="5">
    <location>
        <begin position="250"/>
        <end position="271"/>
    </location>
</feature>
<feature type="transmembrane region" description="Helical" evidence="5">
    <location>
        <begin position="183"/>
        <end position="209"/>
    </location>
</feature>
<evidence type="ECO:0000256" key="4">
    <source>
        <dbReference type="ARBA" id="ARBA00023136"/>
    </source>
</evidence>
<evidence type="ECO:0000256" key="5">
    <source>
        <dbReference type="SAM" id="Phobius"/>
    </source>
</evidence>
<evidence type="ECO:0000313" key="7">
    <source>
        <dbReference type="Proteomes" id="UP000772434"/>
    </source>
</evidence>
<dbReference type="OrthoDB" id="100006at2759"/>
<feature type="transmembrane region" description="Helical" evidence="5">
    <location>
        <begin position="104"/>
        <end position="124"/>
    </location>
</feature>
<accession>A0A9P5Q7D2</accession>